<comment type="similarity">
    <text evidence="4 9">Belongs to the SurE nucleotidase family.</text>
</comment>
<evidence type="ECO:0000256" key="2">
    <source>
        <dbReference type="ARBA" id="ARBA00001946"/>
    </source>
</evidence>
<comment type="catalytic activity">
    <reaction evidence="1 9">
        <text>a ribonucleoside 5'-phosphate + H2O = a ribonucleoside + phosphate</text>
        <dbReference type="Rhea" id="RHEA:12484"/>
        <dbReference type="ChEBI" id="CHEBI:15377"/>
        <dbReference type="ChEBI" id="CHEBI:18254"/>
        <dbReference type="ChEBI" id="CHEBI:43474"/>
        <dbReference type="ChEBI" id="CHEBI:58043"/>
        <dbReference type="EC" id="3.1.3.5"/>
    </reaction>
</comment>
<dbReference type="InterPro" id="IPR030048">
    <property type="entry name" value="SurE"/>
</dbReference>
<comment type="caution">
    <text evidence="11">The sequence shown here is derived from an EMBL/GenBank/DDBJ whole genome shotgun (WGS) entry which is preliminary data.</text>
</comment>
<dbReference type="GO" id="GO:0008254">
    <property type="term" value="F:3'-nucleotidase activity"/>
    <property type="evidence" value="ECO:0007669"/>
    <property type="project" value="TreeGrafter"/>
</dbReference>
<proteinExistence type="inferred from homology"/>
<dbReference type="STRING" id="305900.GV64_16140"/>
<evidence type="ECO:0000256" key="3">
    <source>
        <dbReference type="ARBA" id="ARBA00004496"/>
    </source>
</evidence>
<protein>
    <recommendedName>
        <fullName evidence="9">5'-nucleotidase SurE</fullName>
        <ecNumber evidence="9">3.1.3.5</ecNumber>
    </recommendedName>
    <alternativeName>
        <fullName evidence="9">Nucleoside 5'-monophosphate phosphohydrolase</fullName>
    </alternativeName>
</protein>
<dbReference type="HAMAP" id="MF_00060">
    <property type="entry name" value="SurE"/>
    <property type="match status" value="1"/>
</dbReference>
<feature type="binding site" evidence="9">
    <location>
        <position position="9"/>
    </location>
    <ligand>
        <name>a divalent metal cation</name>
        <dbReference type="ChEBI" id="CHEBI:60240"/>
    </ligand>
</feature>
<dbReference type="eggNOG" id="COG0496">
    <property type="taxonomic scope" value="Bacteria"/>
</dbReference>
<dbReference type="Proteomes" id="UP000027997">
    <property type="component" value="Unassembled WGS sequence"/>
</dbReference>
<evidence type="ECO:0000256" key="9">
    <source>
        <dbReference type="HAMAP-Rule" id="MF_00060"/>
    </source>
</evidence>
<dbReference type="GO" id="GO:0004309">
    <property type="term" value="F:exopolyphosphatase activity"/>
    <property type="evidence" value="ECO:0007669"/>
    <property type="project" value="TreeGrafter"/>
</dbReference>
<dbReference type="SUPFAM" id="SSF64167">
    <property type="entry name" value="SurE-like"/>
    <property type="match status" value="1"/>
</dbReference>
<dbReference type="NCBIfam" id="NF001490">
    <property type="entry name" value="PRK00346.1-4"/>
    <property type="match status" value="1"/>
</dbReference>
<evidence type="ECO:0000256" key="6">
    <source>
        <dbReference type="ARBA" id="ARBA00022723"/>
    </source>
</evidence>
<dbReference type="PANTHER" id="PTHR30457:SF12">
    <property type="entry name" value="5'_3'-NUCLEOTIDASE SURE"/>
    <property type="match status" value="1"/>
</dbReference>
<keyword evidence="6 9" id="KW-0479">Metal-binding</keyword>
<keyword evidence="12" id="KW-1185">Reference proteome</keyword>
<evidence type="ECO:0000256" key="5">
    <source>
        <dbReference type="ARBA" id="ARBA00022490"/>
    </source>
</evidence>
<comment type="subcellular location">
    <subcellularLocation>
        <location evidence="3 9">Cytoplasm</location>
    </subcellularLocation>
</comment>
<keyword evidence="8 9" id="KW-0378">Hydrolase</keyword>
<sequence>MTILLSNDDGVTAKGLALSFETLKSHGQCWVVAPDNDCSGRGHSLTLSRPLRMKEHDNGFFSVDGTPADCVNLAASGLFGRLPERVVSGINSCANLGDDVLYSGTVAAAMEGRMLAKTAIAISSCGREDRNLEISARVLNDLMLRLDNLNLPAGTILNVNVPDCDYDDIRGMKVTRLGHRAGSKPPVKMTDPRGNTVWWIGGVGKPLVAEEGTDFHAVSSGYVSITPLQYDKTGHATLSLVEDWLGACV</sequence>
<evidence type="ECO:0000313" key="12">
    <source>
        <dbReference type="Proteomes" id="UP000027997"/>
    </source>
</evidence>
<dbReference type="GO" id="GO:0000166">
    <property type="term" value="F:nucleotide binding"/>
    <property type="evidence" value="ECO:0007669"/>
    <property type="project" value="UniProtKB-KW"/>
</dbReference>
<feature type="domain" description="Survival protein SurE-like phosphatase/nucleotidase" evidence="10">
    <location>
        <begin position="3"/>
        <end position="181"/>
    </location>
</feature>
<organism evidence="11 12">
    <name type="scientific">Endozoicomonas elysicola</name>
    <dbReference type="NCBI Taxonomy" id="305900"/>
    <lineage>
        <taxon>Bacteria</taxon>
        <taxon>Pseudomonadati</taxon>
        <taxon>Pseudomonadota</taxon>
        <taxon>Gammaproteobacteria</taxon>
        <taxon>Oceanospirillales</taxon>
        <taxon>Endozoicomonadaceae</taxon>
        <taxon>Endozoicomonas</taxon>
    </lineage>
</organism>
<dbReference type="FunFam" id="3.40.1210.10:FF:000001">
    <property type="entry name" value="5'/3'-nucleotidase SurE"/>
    <property type="match status" value="1"/>
</dbReference>
<feature type="binding site" evidence="9">
    <location>
        <position position="8"/>
    </location>
    <ligand>
        <name>a divalent metal cation</name>
        <dbReference type="ChEBI" id="CHEBI:60240"/>
    </ligand>
</feature>
<evidence type="ECO:0000256" key="1">
    <source>
        <dbReference type="ARBA" id="ARBA00000815"/>
    </source>
</evidence>
<comment type="cofactor">
    <cofactor evidence="9">
        <name>a divalent metal cation</name>
        <dbReference type="ChEBI" id="CHEBI:60240"/>
    </cofactor>
    <text evidence="9">Binds 1 divalent metal cation per subunit.</text>
</comment>
<name>A0A081KD23_9GAMM</name>
<evidence type="ECO:0000256" key="7">
    <source>
        <dbReference type="ARBA" id="ARBA00022741"/>
    </source>
</evidence>
<dbReference type="EMBL" id="JOJP01000001">
    <property type="protein sequence ID" value="KEI72049.1"/>
    <property type="molecule type" value="Genomic_DNA"/>
</dbReference>
<dbReference type="RefSeq" id="WP_020584384.1">
    <property type="nucleotide sequence ID" value="NZ_JOJP01000001.1"/>
</dbReference>
<dbReference type="InterPro" id="IPR036523">
    <property type="entry name" value="SurE-like_sf"/>
</dbReference>
<reference evidence="11 12" key="1">
    <citation type="submission" date="2014-06" db="EMBL/GenBank/DDBJ databases">
        <title>Whole Genome Sequences of Three Symbiotic Endozoicomonas Bacteria.</title>
        <authorList>
            <person name="Neave M.J."/>
            <person name="Apprill A."/>
            <person name="Voolstra C.R."/>
        </authorList>
    </citation>
    <scope>NUCLEOTIDE SEQUENCE [LARGE SCALE GENOMIC DNA]</scope>
    <source>
        <strain evidence="11 12">DSM 22380</strain>
    </source>
</reference>
<evidence type="ECO:0000256" key="8">
    <source>
        <dbReference type="ARBA" id="ARBA00022801"/>
    </source>
</evidence>
<evidence type="ECO:0000313" key="11">
    <source>
        <dbReference type="EMBL" id="KEI72049.1"/>
    </source>
</evidence>
<feature type="binding site" evidence="9">
    <location>
        <position position="91"/>
    </location>
    <ligand>
        <name>a divalent metal cation</name>
        <dbReference type="ChEBI" id="CHEBI:60240"/>
    </ligand>
</feature>
<keyword evidence="7 9" id="KW-0547">Nucleotide-binding</keyword>
<dbReference type="EC" id="3.1.3.5" evidence="9"/>
<dbReference type="GO" id="GO:0008253">
    <property type="term" value="F:5'-nucleotidase activity"/>
    <property type="evidence" value="ECO:0007669"/>
    <property type="project" value="UniProtKB-UniRule"/>
</dbReference>
<dbReference type="Pfam" id="PF01975">
    <property type="entry name" value="SurE"/>
    <property type="match status" value="1"/>
</dbReference>
<accession>A0A081KD23</accession>
<comment type="function">
    <text evidence="9">Nucleotidase that shows phosphatase activity on nucleoside 5'-monophosphates.</text>
</comment>
<evidence type="ECO:0000259" key="10">
    <source>
        <dbReference type="Pfam" id="PF01975"/>
    </source>
</evidence>
<evidence type="ECO:0000256" key="4">
    <source>
        <dbReference type="ARBA" id="ARBA00011062"/>
    </source>
</evidence>
<dbReference type="InterPro" id="IPR002828">
    <property type="entry name" value="SurE-like_Pase/nucleotidase"/>
</dbReference>
<dbReference type="PANTHER" id="PTHR30457">
    <property type="entry name" value="5'-NUCLEOTIDASE SURE"/>
    <property type="match status" value="1"/>
</dbReference>
<comment type="cofactor">
    <cofactor evidence="2">
        <name>Mg(2+)</name>
        <dbReference type="ChEBI" id="CHEBI:18420"/>
    </cofactor>
</comment>
<dbReference type="GO" id="GO:0046872">
    <property type="term" value="F:metal ion binding"/>
    <property type="evidence" value="ECO:0007669"/>
    <property type="project" value="UniProtKB-UniRule"/>
</dbReference>
<dbReference type="Gene3D" id="3.40.1210.10">
    <property type="entry name" value="Survival protein SurE-like phosphatase/nucleotidase"/>
    <property type="match status" value="1"/>
</dbReference>
<dbReference type="AlphaFoldDB" id="A0A081KD23"/>
<dbReference type="GO" id="GO:0005737">
    <property type="term" value="C:cytoplasm"/>
    <property type="evidence" value="ECO:0007669"/>
    <property type="project" value="UniProtKB-SubCell"/>
</dbReference>
<dbReference type="NCBIfam" id="TIGR00087">
    <property type="entry name" value="surE"/>
    <property type="match status" value="1"/>
</dbReference>
<feature type="binding site" evidence="9">
    <location>
        <position position="39"/>
    </location>
    <ligand>
        <name>a divalent metal cation</name>
        <dbReference type="ChEBI" id="CHEBI:60240"/>
    </ligand>
</feature>
<dbReference type="NCBIfam" id="NF001489">
    <property type="entry name" value="PRK00346.1-3"/>
    <property type="match status" value="1"/>
</dbReference>
<gene>
    <name evidence="9" type="primary">surE</name>
    <name evidence="11" type="ORF">GV64_16140</name>
</gene>
<keyword evidence="5 9" id="KW-0963">Cytoplasm</keyword>